<organism evidence="1 2">
    <name type="scientific">Dactylosporangium aurantiacum</name>
    <dbReference type="NCBI Taxonomy" id="35754"/>
    <lineage>
        <taxon>Bacteria</taxon>
        <taxon>Bacillati</taxon>
        <taxon>Actinomycetota</taxon>
        <taxon>Actinomycetes</taxon>
        <taxon>Micromonosporales</taxon>
        <taxon>Micromonosporaceae</taxon>
        <taxon>Dactylosporangium</taxon>
    </lineage>
</organism>
<keyword evidence="2" id="KW-1185">Reference proteome</keyword>
<name>A0A9Q9MFZ1_9ACTN</name>
<dbReference type="Proteomes" id="UP001058003">
    <property type="component" value="Chromosome"/>
</dbReference>
<accession>A0A9Q9MFZ1</accession>
<evidence type="ECO:0000313" key="1">
    <source>
        <dbReference type="EMBL" id="UWZ51056.1"/>
    </source>
</evidence>
<protein>
    <submittedName>
        <fullName evidence="1">Uncharacterized protein</fullName>
    </submittedName>
</protein>
<gene>
    <name evidence="1" type="ORF">Daura_30305</name>
</gene>
<sequence>MQVVIVAAVAVAVAVLAVAAVSVLRHRDAGDAQATGAATAAAQDVPDPTVRAVGDPIEVPVAPEQPFSVVVPDVGHLTAPAGAFASAGKVVLRRLAADAPDGSLVELGGTGVDVSFSGTSLRSPITITFDDPASGGRLPAGALPVMLHQASGGGWETRVAAGGPPQLVTTDFSPNLFGWIRMPDWVKGIGDSIADYATQRTDPRACPGGAPKWSSVNNKTTLVHLCAVTNTDASSKAVRAELQVQSNRRFFQWVNVAPGADYLWVADEQDWFRMALAKVSKRDKNRDVLIAGNGWLTAGYRQPEQSQAKAFNASLDYWSAGFSVGGAILGLDPRDTVQGSLLIVVQCADKLRTFPSFDSAKDFVRCFIEQSLTNLANPDKAFSQAVDLFGEAGYSTEAEQSLRKAITRLRFLGRLLKVIGVAGVITSTFSQLPDAFSQWGRDQPGAFTLQLSGSAASVTTFRTVDPWRDGSAGKAAAGQADADSSCIPSELASRRDGFRCFIGNDIYDPCFASGSDYLCAPLTMSGTWTKFTGVPRDAGFVNDGEPGRTDVFAVKLANGAECHRRSGSGPPGVPGYPYWVGGCSGGPFGDAGLIWRIGDGTGSAPNYPLYPTDDPKSWTAAVETAPGKVERLPVILAWR</sequence>
<dbReference type="RefSeq" id="WP_156090380.1">
    <property type="nucleotide sequence ID" value="NZ_CP073767.1"/>
</dbReference>
<evidence type="ECO:0000313" key="2">
    <source>
        <dbReference type="Proteomes" id="UP001058003"/>
    </source>
</evidence>
<reference evidence="1" key="1">
    <citation type="submission" date="2021-04" db="EMBL/GenBank/DDBJ databases">
        <title>Dactylosporangium aurantiacum NRRL B-8018 full assembly.</title>
        <authorList>
            <person name="Hartkoorn R.C."/>
            <person name="Beaudoing E."/>
            <person name="Hot D."/>
        </authorList>
    </citation>
    <scope>NUCLEOTIDE SEQUENCE</scope>
    <source>
        <strain evidence="1">NRRL B-8018</strain>
    </source>
</reference>
<dbReference type="KEGG" id="daur:Daura_30305"/>
<dbReference type="EMBL" id="CP073767">
    <property type="protein sequence ID" value="UWZ51056.1"/>
    <property type="molecule type" value="Genomic_DNA"/>
</dbReference>
<dbReference type="OrthoDB" id="5198805at2"/>
<proteinExistence type="predicted"/>
<dbReference type="AlphaFoldDB" id="A0A9Q9MFZ1"/>